<proteinExistence type="predicted"/>
<protein>
    <submittedName>
        <fullName evidence="2">Uncharacterized protein</fullName>
    </submittedName>
</protein>
<accession>A0A9X0DIV7</accession>
<feature type="region of interest" description="Disordered" evidence="1">
    <location>
        <begin position="120"/>
        <end position="153"/>
    </location>
</feature>
<dbReference type="EMBL" id="JAPEIS010000008">
    <property type="protein sequence ID" value="KAJ8064035.1"/>
    <property type="molecule type" value="Genomic_DNA"/>
</dbReference>
<feature type="region of interest" description="Disordered" evidence="1">
    <location>
        <begin position="1"/>
        <end position="26"/>
    </location>
</feature>
<sequence length="153" mass="16799">MAELNSLPDGTQQGQSTKNSAANSDEDLNHKDYQHAQQIRYVLTHLNGSDYSMNEIYLGPEIDFNSAIHKKILVGEVNVGTIGTLGSGIPTSKKGRIMMCDVLGSDGKPLVPKLGRRAWKKRKSHRAREAQHERAKAGNSAGGAQRKEMKDML</sequence>
<keyword evidence="3" id="KW-1185">Reference proteome</keyword>
<name>A0A9X0DIV7_9HELO</name>
<dbReference type="OrthoDB" id="3548369at2759"/>
<reference evidence="2" key="1">
    <citation type="submission" date="2022-11" db="EMBL/GenBank/DDBJ databases">
        <title>Genome Resource of Sclerotinia nivalis Strain SnTB1, a Plant Pathogen Isolated from American Ginseng.</title>
        <authorList>
            <person name="Fan S."/>
        </authorList>
    </citation>
    <scope>NUCLEOTIDE SEQUENCE</scope>
    <source>
        <strain evidence="2">SnTB1</strain>
    </source>
</reference>
<evidence type="ECO:0000256" key="1">
    <source>
        <dbReference type="SAM" id="MobiDB-lite"/>
    </source>
</evidence>
<dbReference type="AlphaFoldDB" id="A0A9X0DIV7"/>
<evidence type="ECO:0000313" key="3">
    <source>
        <dbReference type="Proteomes" id="UP001152300"/>
    </source>
</evidence>
<comment type="caution">
    <text evidence="2">The sequence shown here is derived from an EMBL/GenBank/DDBJ whole genome shotgun (WGS) entry which is preliminary data.</text>
</comment>
<feature type="compositionally biased region" description="Basic and acidic residues" evidence="1">
    <location>
        <begin position="127"/>
        <end position="136"/>
    </location>
</feature>
<organism evidence="2 3">
    <name type="scientific">Sclerotinia nivalis</name>
    <dbReference type="NCBI Taxonomy" id="352851"/>
    <lineage>
        <taxon>Eukaryota</taxon>
        <taxon>Fungi</taxon>
        <taxon>Dikarya</taxon>
        <taxon>Ascomycota</taxon>
        <taxon>Pezizomycotina</taxon>
        <taxon>Leotiomycetes</taxon>
        <taxon>Helotiales</taxon>
        <taxon>Sclerotiniaceae</taxon>
        <taxon>Sclerotinia</taxon>
    </lineage>
</organism>
<gene>
    <name evidence="2" type="ORF">OCU04_007876</name>
</gene>
<feature type="compositionally biased region" description="Polar residues" evidence="1">
    <location>
        <begin position="8"/>
        <end position="23"/>
    </location>
</feature>
<dbReference type="Proteomes" id="UP001152300">
    <property type="component" value="Unassembled WGS sequence"/>
</dbReference>
<evidence type="ECO:0000313" key="2">
    <source>
        <dbReference type="EMBL" id="KAJ8064035.1"/>
    </source>
</evidence>